<feature type="compositionally biased region" description="Pro residues" evidence="1">
    <location>
        <begin position="96"/>
        <end position="106"/>
    </location>
</feature>
<reference evidence="2" key="1">
    <citation type="submission" date="2020-06" db="EMBL/GenBank/DDBJ databases">
        <authorList>
            <person name="Li T."/>
            <person name="Hu X."/>
            <person name="Zhang T."/>
            <person name="Song X."/>
            <person name="Zhang H."/>
            <person name="Dai N."/>
            <person name="Sheng W."/>
            <person name="Hou X."/>
            <person name="Wei L."/>
        </authorList>
    </citation>
    <scope>NUCLEOTIDE SEQUENCE</scope>
    <source>
        <strain evidence="2">3651</strain>
        <tissue evidence="2">Leaf</tissue>
    </source>
</reference>
<feature type="compositionally biased region" description="Pro residues" evidence="1">
    <location>
        <begin position="53"/>
        <end position="64"/>
    </location>
</feature>
<protein>
    <submittedName>
        <fullName evidence="2">Uncharacterized protein</fullName>
    </submittedName>
</protein>
<dbReference type="Proteomes" id="UP001293254">
    <property type="component" value="Unassembled WGS sequence"/>
</dbReference>
<keyword evidence="3" id="KW-1185">Reference proteome</keyword>
<accession>A0AAE1XJV9</accession>
<evidence type="ECO:0000313" key="3">
    <source>
        <dbReference type="Proteomes" id="UP001293254"/>
    </source>
</evidence>
<sequence length="118" mass="12861">MGPNYPESGNISALPIPDPIFFQLCESRQNANLKSPSPLSSLKDSTSISLTSPPNPPPLPPLPPPRRRYRPFRHPPPLPPRSPPPSSHSPPLSSHSPPPSSLSPPPCAHLKYLFQILF</sequence>
<organism evidence="2 3">
    <name type="scientific">Sesamum alatum</name>
    <dbReference type="NCBI Taxonomy" id="300844"/>
    <lineage>
        <taxon>Eukaryota</taxon>
        <taxon>Viridiplantae</taxon>
        <taxon>Streptophyta</taxon>
        <taxon>Embryophyta</taxon>
        <taxon>Tracheophyta</taxon>
        <taxon>Spermatophyta</taxon>
        <taxon>Magnoliopsida</taxon>
        <taxon>eudicotyledons</taxon>
        <taxon>Gunneridae</taxon>
        <taxon>Pentapetalae</taxon>
        <taxon>asterids</taxon>
        <taxon>lamiids</taxon>
        <taxon>Lamiales</taxon>
        <taxon>Pedaliaceae</taxon>
        <taxon>Sesamum</taxon>
    </lineage>
</organism>
<evidence type="ECO:0000256" key="1">
    <source>
        <dbReference type="SAM" id="MobiDB-lite"/>
    </source>
</evidence>
<feature type="region of interest" description="Disordered" evidence="1">
    <location>
        <begin position="32"/>
        <end position="106"/>
    </location>
</feature>
<comment type="caution">
    <text evidence="2">The sequence shown here is derived from an EMBL/GenBank/DDBJ whole genome shotgun (WGS) entry which is preliminary data.</text>
</comment>
<feature type="compositionally biased region" description="Pro residues" evidence="1">
    <location>
        <begin position="74"/>
        <end position="88"/>
    </location>
</feature>
<feature type="compositionally biased region" description="Low complexity" evidence="1">
    <location>
        <begin position="33"/>
        <end position="52"/>
    </location>
</feature>
<dbReference type="AlphaFoldDB" id="A0AAE1XJV9"/>
<evidence type="ECO:0000313" key="2">
    <source>
        <dbReference type="EMBL" id="KAK4413079.1"/>
    </source>
</evidence>
<dbReference type="EMBL" id="JACGWO010000013">
    <property type="protein sequence ID" value="KAK4413079.1"/>
    <property type="molecule type" value="Genomic_DNA"/>
</dbReference>
<proteinExistence type="predicted"/>
<name>A0AAE1XJV9_9LAMI</name>
<gene>
    <name evidence="2" type="ORF">Salat_2955100</name>
</gene>
<reference evidence="2" key="2">
    <citation type="journal article" date="2024" name="Plant">
        <title>Genomic evolution and insights into agronomic trait innovations of Sesamum species.</title>
        <authorList>
            <person name="Miao H."/>
            <person name="Wang L."/>
            <person name="Qu L."/>
            <person name="Liu H."/>
            <person name="Sun Y."/>
            <person name="Le M."/>
            <person name="Wang Q."/>
            <person name="Wei S."/>
            <person name="Zheng Y."/>
            <person name="Lin W."/>
            <person name="Duan Y."/>
            <person name="Cao H."/>
            <person name="Xiong S."/>
            <person name="Wang X."/>
            <person name="Wei L."/>
            <person name="Li C."/>
            <person name="Ma Q."/>
            <person name="Ju M."/>
            <person name="Zhao R."/>
            <person name="Li G."/>
            <person name="Mu C."/>
            <person name="Tian Q."/>
            <person name="Mei H."/>
            <person name="Zhang T."/>
            <person name="Gao T."/>
            <person name="Zhang H."/>
        </authorList>
    </citation>
    <scope>NUCLEOTIDE SEQUENCE</scope>
    <source>
        <strain evidence="2">3651</strain>
    </source>
</reference>